<protein>
    <recommendedName>
        <fullName evidence="3">Zinc finger, CCHC-type</fullName>
    </recommendedName>
</protein>
<organism evidence="1 2">
    <name type="scientific">Centaurea solstitialis</name>
    <name type="common">yellow star-thistle</name>
    <dbReference type="NCBI Taxonomy" id="347529"/>
    <lineage>
        <taxon>Eukaryota</taxon>
        <taxon>Viridiplantae</taxon>
        <taxon>Streptophyta</taxon>
        <taxon>Embryophyta</taxon>
        <taxon>Tracheophyta</taxon>
        <taxon>Spermatophyta</taxon>
        <taxon>Magnoliopsida</taxon>
        <taxon>eudicotyledons</taxon>
        <taxon>Gunneridae</taxon>
        <taxon>Pentapetalae</taxon>
        <taxon>asterids</taxon>
        <taxon>campanulids</taxon>
        <taxon>Asterales</taxon>
        <taxon>Asteraceae</taxon>
        <taxon>Carduoideae</taxon>
        <taxon>Cardueae</taxon>
        <taxon>Centaureinae</taxon>
        <taxon>Centaurea</taxon>
    </lineage>
</organism>
<dbReference type="CDD" id="cd09272">
    <property type="entry name" value="RNase_HI_RT_Ty1"/>
    <property type="match status" value="1"/>
</dbReference>
<gene>
    <name evidence="1" type="ORF">OSB04_021682</name>
</gene>
<dbReference type="Proteomes" id="UP001172457">
    <property type="component" value="Chromosome 5"/>
</dbReference>
<dbReference type="EMBL" id="JARYMX010000005">
    <property type="protein sequence ID" value="KAJ9549139.1"/>
    <property type="molecule type" value="Genomic_DNA"/>
</dbReference>
<comment type="caution">
    <text evidence="1">The sequence shown here is derived from an EMBL/GenBank/DDBJ whole genome shotgun (WGS) entry which is preliminary data.</text>
</comment>
<dbReference type="Pfam" id="PF03140">
    <property type="entry name" value="DUF247"/>
    <property type="match status" value="1"/>
</dbReference>
<evidence type="ECO:0000313" key="2">
    <source>
        <dbReference type="Proteomes" id="UP001172457"/>
    </source>
</evidence>
<dbReference type="PANTHER" id="PTHR11439">
    <property type="entry name" value="GAG-POL-RELATED RETROTRANSPOSON"/>
    <property type="match status" value="1"/>
</dbReference>
<dbReference type="InterPro" id="IPR004158">
    <property type="entry name" value="DUF247_pln"/>
</dbReference>
<reference evidence="1" key="1">
    <citation type="submission" date="2023-03" db="EMBL/GenBank/DDBJ databases">
        <title>Chromosome-scale reference genome and RAD-based genetic map of yellow starthistle (Centaurea solstitialis) reveal putative structural variation and QTLs associated with invader traits.</title>
        <authorList>
            <person name="Reatini B."/>
            <person name="Cang F.A."/>
            <person name="Jiang Q."/>
            <person name="Mckibben M.T.W."/>
            <person name="Barker M.S."/>
            <person name="Rieseberg L.H."/>
            <person name="Dlugosch K.M."/>
        </authorList>
    </citation>
    <scope>NUCLEOTIDE SEQUENCE</scope>
    <source>
        <strain evidence="1">CAN-66</strain>
        <tissue evidence="1">Leaf</tissue>
    </source>
</reference>
<evidence type="ECO:0008006" key="3">
    <source>
        <dbReference type="Google" id="ProtNLM"/>
    </source>
</evidence>
<dbReference type="PANTHER" id="PTHR11439:SF515">
    <property type="entry name" value="GAG-POL POLYPROTEIN"/>
    <property type="match status" value="1"/>
</dbReference>
<dbReference type="AlphaFoldDB" id="A0AA38WGH1"/>
<name>A0AA38WGH1_9ASTR</name>
<evidence type="ECO:0000313" key="1">
    <source>
        <dbReference type="EMBL" id="KAJ9549139.1"/>
    </source>
</evidence>
<dbReference type="Pfam" id="PF14223">
    <property type="entry name" value="Retrotran_gag_2"/>
    <property type="match status" value="1"/>
</dbReference>
<accession>A0AA38WGH1</accession>
<sequence>MSIDDNSETFLRNVIAYEQCTPNVPNYVTSYVCAIDYLVNTPEDLSRLIESKIVTNDLGSNEEATKMINKLAKEVVFCGQVLTESEGSKRWSHPSRSEIWLVSPVHAQIPLVARESIVTHGRESSGVPFQCQSLTMTNYTTWSIIMEAILDSQGLWESIEPPTGVAVKQKKDKSAKGFIFQVLPEDIILSNKKTAKEVWDSLKTRYLRAERVQKARIHTLKSEFEALGMKYGESIDEFTGKLSGLYQSTTVSGEHWKTRFLSEKLLDSVQGKLLQLVAFIEQYSYVHYMPFKEAIGCLKAYEDKLRLRVRPKTGIELKQARYVKKILQSARMFHCNSTKTPMEPKFNLSKDIDGVPVNATDYRRLVGCLRYLIHTRPDLPYSDGVVGLIYQRGGDGKLIGYYDSSHNMDRDDVKGTTGTVFYFSNNPISWLSQKQRTMALSSCEAKFMTATAAACQAVWLKNLLKDLTG</sequence>
<keyword evidence="2" id="KW-1185">Reference proteome</keyword>
<proteinExistence type="predicted"/>